<evidence type="ECO:0000256" key="5">
    <source>
        <dbReference type="ARBA" id="ARBA00023242"/>
    </source>
</evidence>
<dbReference type="GO" id="GO:0003677">
    <property type="term" value="F:DNA binding"/>
    <property type="evidence" value="ECO:0007669"/>
    <property type="project" value="UniProtKB-KW"/>
</dbReference>
<evidence type="ECO:0000259" key="7">
    <source>
        <dbReference type="PROSITE" id="PS50048"/>
    </source>
</evidence>
<dbReference type="PANTHER" id="PTHR47654:SF1">
    <property type="entry name" value="ZN(II)2CYS6 TRANSCRIPTION FACTOR (EUROFUNG)"/>
    <property type="match status" value="1"/>
</dbReference>
<dbReference type="SMART" id="SM00906">
    <property type="entry name" value="Fungal_trans"/>
    <property type="match status" value="1"/>
</dbReference>
<evidence type="ECO:0000256" key="4">
    <source>
        <dbReference type="ARBA" id="ARBA00023163"/>
    </source>
</evidence>
<dbReference type="OrthoDB" id="5296287at2759"/>
<protein>
    <recommendedName>
        <fullName evidence="7">Zn(2)-C6 fungal-type domain-containing protein</fullName>
    </recommendedName>
</protein>
<dbReference type="AlphaFoldDB" id="A0A9W9TUK2"/>
<dbReference type="CDD" id="cd00067">
    <property type="entry name" value="GAL4"/>
    <property type="match status" value="1"/>
</dbReference>
<dbReference type="PANTHER" id="PTHR47654">
    <property type="entry name" value="ZN(II)2CYS6 TRANSCRIPTION FACTOR (EUROFUNG)-RELATED"/>
    <property type="match status" value="1"/>
</dbReference>
<dbReference type="PROSITE" id="PS50048">
    <property type="entry name" value="ZN2_CY6_FUNGAL_2"/>
    <property type="match status" value="1"/>
</dbReference>
<reference evidence="8" key="1">
    <citation type="submission" date="2022-11" db="EMBL/GenBank/DDBJ databases">
        <authorList>
            <person name="Petersen C."/>
        </authorList>
    </citation>
    <scope>NUCLEOTIDE SEQUENCE</scope>
    <source>
        <strain evidence="8">IBT 23319</strain>
    </source>
</reference>
<dbReference type="Pfam" id="PF00172">
    <property type="entry name" value="Zn_clus"/>
    <property type="match status" value="1"/>
</dbReference>
<keyword evidence="2" id="KW-0805">Transcription regulation</keyword>
<keyword evidence="4" id="KW-0804">Transcription</keyword>
<proteinExistence type="predicted"/>
<dbReference type="GO" id="GO:0008270">
    <property type="term" value="F:zinc ion binding"/>
    <property type="evidence" value="ECO:0007669"/>
    <property type="project" value="InterPro"/>
</dbReference>
<keyword evidence="1" id="KW-0479">Metal-binding</keyword>
<feature type="region of interest" description="Disordered" evidence="6">
    <location>
        <begin position="491"/>
        <end position="540"/>
    </location>
</feature>
<evidence type="ECO:0000256" key="3">
    <source>
        <dbReference type="ARBA" id="ARBA00023125"/>
    </source>
</evidence>
<keyword evidence="5" id="KW-0539">Nucleus</keyword>
<dbReference type="RefSeq" id="XP_056504980.1">
    <property type="nucleotide sequence ID" value="XM_056639223.1"/>
</dbReference>
<dbReference type="InterPro" id="IPR053230">
    <property type="entry name" value="Trans_reg_galc"/>
</dbReference>
<dbReference type="EMBL" id="JAPQKT010000001">
    <property type="protein sequence ID" value="KAJ5241976.1"/>
    <property type="molecule type" value="Genomic_DNA"/>
</dbReference>
<name>A0A9W9TUK2_PENCI</name>
<accession>A0A9W9TUK2</accession>
<keyword evidence="9" id="KW-1185">Reference proteome</keyword>
<sequence length="765" mass="86898">MEQNLNLPLNPALEGIFGSDLFCFPGFVLDESPQLEENDPLEDLCFDHYLAKQTEAPFGLNPNPIQREQSDKVAIPRTRQVKSWSSRSRVSLACNSCRTMKAKCSGHRPVCDRCERLRVECNYGERKRQNTGKMVEELKSQIDELENLLSEIYPTLDARSAHLVDQSTVKFATHYRPKLSRAASSVTYNVPECPSDTLGYTPEDFSMQRGIRIPGFIGELSAVAWLNRLKITLEKDHIVPSSSQQDMEGQPFPPLDYYQNSSKMVINEDVDTLKRPERALADHLIRTYFRVVHPFFPIIGKMAFLNQYNLFYSDTTVRPRDQWLAVFNFICAIAHIHTPPTQKATSNDEHAHAIHFSRGWMLSMDKTSLRHHENLQQVQIEGLAAFYLLSVGQVNRSWKCCHVAISSALAMGLNLCNESTATAPLSKEIRYRVWWSLYVLDISLCGVTGRPLAVSGRFCTTPLPSPFEEKVFATVSIPEPTEDNMAQKYLQKELPEQTRPNTSIESRFDKRSEHPSSTTTRSLFKDETFPSSRTDHAPESDSSCFLYIATLSTILRDVMEDIYAPSAVQREWAQIELRINSSLRKVENWLLSLPLSYGLRDADGTRPLKCQSRRLALQLCYTKIMITQPYLRRHLSTSSEASSCHESSYDPIAEMCIQNASQLLDLLPDEPNLPWLFGVCPCWSALHYIMQTIGVFLTALILQFEFSNSSRIDMADRLVKASMWLRELFKVNESARKAWSITSDIIASHSAQLGFSSWSLSGALI</sequence>
<keyword evidence="3" id="KW-0238">DNA-binding</keyword>
<dbReference type="GO" id="GO:0000981">
    <property type="term" value="F:DNA-binding transcription factor activity, RNA polymerase II-specific"/>
    <property type="evidence" value="ECO:0007669"/>
    <property type="project" value="InterPro"/>
</dbReference>
<evidence type="ECO:0000313" key="9">
    <source>
        <dbReference type="Proteomes" id="UP001147733"/>
    </source>
</evidence>
<organism evidence="8 9">
    <name type="scientific">Penicillium citrinum</name>
    <dbReference type="NCBI Taxonomy" id="5077"/>
    <lineage>
        <taxon>Eukaryota</taxon>
        <taxon>Fungi</taxon>
        <taxon>Dikarya</taxon>
        <taxon>Ascomycota</taxon>
        <taxon>Pezizomycotina</taxon>
        <taxon>Eurotiomycetes</taxon>
        <taxon>Eurotiomycetidae</taxon>
        <taxon>Eurotiales</taxon>
        <taxon>Aspergillaceae</taxon>
        <taxon>Penicillium</taxon>
    </lineage>
</organism>
<dbReference type="InterPro" id="IPR007219">
    <property type="entry name" value="XnlR_reg_dom"/>
</dbReference>
<dbReference type="Pfam" id="PF04082">
    <property type="entry name" value="Fungal_trans"/>
    <property type="match status" value="1"/>
</dbReference>
<dbReference type="GO" id="GO:0006351">
    <property type="term" value="P:DNA-templated transcription"/>
    <property type="evidence" value="ECO:0007669"/>
    <property type="project" value="InterPro"/>
</dbReference>
<evidence type="ECO:0000256" key="2">
    <source>
        <dbReference type="ARBA" id="ARBA00023015"/>
    </source>
</evidence>
<reference evidence="8" key="2">
    <citation type="journal article" date="2023" name="IMA Fungus">
        <title>Comparative genomic study of the Penicillium genus elucidates a diverse pangenome and 15 lateral gene transfer events.</title>
        <authorList>
            <person name="Petersen C."/>
            <person name="Sorensen T."/>
            <person name="Nielsen M.R."/>
            <person name="Sondergaard T.E."/>
            <person name="Sorensen J.L."/>
            <person name="Fitzpatrick D.A."/>
            <person name="Frisvad J.C."/>
            <person name="Nielsen K.L."/>
        </authorList>
    </citation>
    <scope>NUCLEOTIDE SEQUENCE</scope>
    <source>
        <strain evidence="8">IBT 23319</strain>
    </source>
</reference>
<dbReference type="InterPro" id="IPR036864">
    <property type="entry name" value="Zn2-C6_fun-type_DNA-bd_sf"/>
</dbReference>
<gene>
    <name evidence="8" type="ORF">N7469_000303</name>
</gene>
<evidence type="ECO:0000256" key="6">
    <source>
        <dbReference type="SAM" id="MobiDB-lite"/>
    </source>
</evidence>
<dbReference type="GeneID" id="81378390"/>
<dbReference type="CDD" id="cd12148">
    <property type="entry name" value="fungal_TF_MHR"/>
    <property type="match status" value="1"/>
</dbReference>
<dbReference type="InterPro" id="IPR001138">
    <property type="entry name" value="Zn2Cys6_DnaBD"/>
</dbReference>
<dbReference type="PROSITE" id="PS00463">
    <property type="entry name" value="ZN2_CY6_FUNGAL_1"/>
    <property type="match status" value="1"/>
</dbReference>
<dbReference type="Proteomes" id="UP001147733">
    <property type="component" value="Unassembled WGS sequence"/>
</dbReference>
<evidence type="ECO:0000256" key="1">
    <source>
        <dbReference type="ARBA" id="ARBA00022723"/>
    </source>
</evidence>
<dbReference type="Gene3D" id="4.10.240.10">
    <property type="entry name" value="Zn(2)-C6 fungal-type DNA-binding domain"/>
    <property type="match status" value="1"/>
</dbReference>
<feature type="domain" description="Zn(2)-C6 fungal-type" evidence="7">
    <location>
        <begin position="93"/>
        <end position="123"/>
    </location>
</feature>
<dbReference type="SUPFAM" id="SSF57701">
    <property type="entry name" value="Zn2/Cys6 DNA-binding domain"/>
    <property type="match status" value="1"/>
</dbReference>
<dbReference type="SMART" id="SM00066">
    <property type="entry name" value="GAL4"/>
    <property type="match status" value="1"/>
</dbReference>
<comment type="caution">
    <text evidence="8">The sequence shown here is derived from an EMBL/GenBank/DDBJ whole genome shotgun (WGS) entry which is preliminary data.</text>
</comment>
<evidence type="ECO:0000313" key="8">
    <source>
        <dbReference type="EMBL" id="KAJ5241976.1"/>
    </source>
</evidence>
<feature type="compositionally biased region" description="Basic and acidic residues" evidence="6">
    <location>
        <begin position="523"/>
        <end position="539"/>
    </location>
</feature>